<name>Q5K6Q8_MAGGI</name>
<reference evidence="1" key="1">
    <citation type="submission" date="1998-07" db="EMBL/GenBank/DDBJ databases">
        <title>Identification and expected function of some genes differentially expressed in either heart or heart-derived cell cultures in Crassostrea gigas: a new approach to better understanding Bivalvia primary cell culture.</title>
        <authorList>
            <person name="Lopes E."/>
            <person name="Ohresser M.C.P."/>
            <person name="Cancela M.L."/>
        </authorList>
    </citation>
    <scope>NUCLEOTIDE SEQUENCE</scope>
    <source>
        <tissue evidence="1">Cardiac</tissue>
    </source>
</reference>
<accession>Q5K6Q8</accession>
<feature type="non-terminal residue" evidence="1">
    <location>
        <position position="1"/>
    </location>
</feature>
<organism evidence="1">
    <name type="scientific">Magallana gigas</name>
    <name type="common">Pacific oyster</name>
    <name type="synonym">Crassostrea gigas</name>
    <dbReference type="NCBI Taxonomy" id="29159"/>
    <lineage>
        <taxon>Eukaryota</taxon>
        <taxon>Metazoa</taxon>
        <taxon>Spiralia</taxon>
        <taxon>Lophotrochozoa</taxon>
        <taxon>Mollusca</taxon>
        <taxon>Bivalvia</taxon>
        <taxon>Autobranchia</taxon>
        <taxon>Pteriomorphia</taxon>
        <taxon>Ostreida</taxon>
        <taxon>Ostreoidea</taxon>
        <taxon>Ostreidae</taxon>
        <taxon>Magallana</taxon>
    </lineage>
</organism>
<protein>
    <submittedName>
        <fullName evidence="1">Actophorin related protein</fullName>
    </submittedName>
</protein>
<evidence type="ECO:0000313" key="1">
    <source>
        <dbReference type="EMBL" id="AAQ13475.1"/>
    </source>
</evidence>
<dbReference type="AlphaFoldDB" id="Q5K6Q8"/>
<proteinExistence type="evidence at transcript level"/>
<feature type="non-terminal residue" evidence="1">
    <location>
        <position position="67"/>
    </location>
</feature>
<dbReference type="EMBL" id="AF075694">
    <property type="protein sequence ID" value="AAQ13475.1"/>
    <property type="molecule type" value="mRNA"/>
</dbReference>
<sequence>CSDRDRLAQSLYSAVRTGYDRFRTNSYESQRYKNIEIHQMAFIYNGYNKYFRDLVFIYCGVLPSPVY</sequence>